<dbReference type="Pfam" id="PF02527">
    <property type="entry name" value="GidB"/>
    <property type="match status" value="1"/>
</dbReference>
<dbReference type="NCBIfam" id="TIGR00138">
    <property type="entry name" value="rsmG_gidB"/>
    <property type="match status" value="1"/>
</dbReference>
<keyword evidence="5 6" id="KW-0949">S-adenosyl-L-methionine</keyword>
<dbReference type="GO" id="GO:0070043">
    <property type="term" value="F:rRNA (guanine-N7-)-methyltransferase activity"/>
    <property type="evidence" value="ECO:0007669"/>
    <property type="project" value="UniProtKB-UniRule"/>
</dbReference>
<dbReference type="EMBL" id="OAOQ01000004">
    <property type="protein sequence ID" value="SNX69862.1"/>
    <property type="molecule type" value="Genomic_DNA"/>
</dbReference>
<protein>
    <recommendedName>
        <fullName evidence="6">Ribosomal RNA small subunit methyltransferase G</fullName>
        <ecNumber evidence="6">2.1.1.170</ecNumber>
    </recommendedName>
    <alternativeName>
        <fullName evidence="6">16S rRNA 7-methylguanosine methyltransferase</fullName>
        <shortName evidence="6">16S rRNA m7G methyltransferase</shortName>
    </alternativeName>
</protein>
<keyword evidence="3 6" id="KW-0489">Methyltransferase</keyword>
<dbReference type="SUPFAM" id="SSF53335">
    <property type="entry name" value="S-adenosyl-L-methionine-dependent methyltransferases"/>
    <property type="match status" value="1"/>
</dbReference>
<name>A0A285CQP5_9RHOB</name>
<evidence type="ECO:0000256" key="3">
    <source>
        <dbReference type="ARBA" id="ARBA00022603"/>
    </source>
</evidence>
<comment type="similarity">
    <text evidence="6">Belongs to the methyltransferase superfamily. RNA methyltransferase RsmG family.</text>
</comment>
<comment type="function">
    <text evidence="6">Specifically methylates the N7 position of guanine in position 527 of 16S rRNA.</text>
</comment>
<dbReference type="PIRSF" id="PIRSF003078">
    <property type="entry name" value="GidB"/>
    <property type="match status" value="1"/>
</dbReference>
<feature type="binding site" evidence="6">
    <location>
        <position position="78"/>
    </location>
    <ligand>
        <name>S-adenosyl-L-methionine</name>
        <dbReference type="ChEBI" id="CHEBI:59789"/>
    </ligand>
</feature>
<dbReference type="GO" id="GO:0005829">
    <property type="term" value="C:cytosol"/>
    <property type="evidence" value="ECO:0007669"/>
    <property type="project" value="TreeGrafter"/>
</dbReference>
<comment type="subcellular location">
    <subcellularLocation>
        <location evidence="6">Cytoplasm</location>
    </subcellularLocation>
</comment>
<feature type="binding site" evidence="6">
    <location>
        <begin position="127"/>
        <end position="128"/>
    </location>
    <ligand>
        <name>S-adenosyl-L-methionine</name>
        <dbReference type="ChEBI" id="CHEBI:59789"/>
    </ligand>
</feature>
<accession>A0A285CQP5</accession>
<dbReference type="InterPro" id="IPR003682">
    <property type="entry name" value="rRNA_ssu_MeTfrase_G"/>
</dbReference>
<comment type="caution">
    <text evidence="6">Lacks conserved residue(s) required for the propagation of feature annotation.</text>
</comment>
<evidence type="ECO:0000313" key="8">
    <source>
        <dbReference type="Proteomes" id="UP000219467"/>
    </source>
</evidence>
<keyword evidence="1 6" id="KW-0963">Cytoplasm</keyword>
<dbReference type="PANTHER" id="PTHR31760">
    <property type="entry name" value="S-ADENOSYL-L-METHIONINE-DEPENDENT METHYLTRANSFERASES SUPERFAMILY PROTEIN"/>
    <property type="match status" value="1"/>
</dbReference>
<dbReference type="OrthoDB" id="9808773at2"/>
<sequence>MNSVVDDALKGEDVSRETVKRLQDFVTLVVKWNPAINLVAKSTIPEIWQRHVRDSMQLYPLVQANPKRWLDLGSGSGFPGVVLAILAHQRAPEARFTLVESDQRKAAFLRTACHSLGLNAQVLAARIENLPPQAADVITARALAPLDKLCALAAPHIAAGGICLFPKGGSYAEEVAEARRNWKMDLETFASVTDPEAVILKLKALVHV</sequence>
<evidence type="ECO:0000256" key="1">
    <source>
        <dbReference type="ARBA" id="ARBA00022490"/>
    </source>
</evidence>
<dbReference type="RefSeq" id="WP_097030058.1">
    <property type="nucleotide sequence ID" value="NZ_OAOQ01000004.1"/>
</dbReference>
<feature type="binding site" evidence="6">
    <location>
        <position position="141"/>
    </location>
    <ligand>
        <name>S-adenosyl-L-methionine</name>
        <dbReference type="ChEBI" id="CHEBI:59789"/>
    </ligand>
</feature>
<keyword evidence="4 6" id="KW-0808">Transferase</keyword>
<organism evidence="7 8">
    <name type="scientific">Cereibacter ovatus</name>
    <dbReference type="NCBI Taxonomy" id="439529"/>
    <lineage>
        <taxon>Bacteria</taxon>
        <taxon>Pseudomonadati</taxon>
        <taxon>Pseudomonadota</taxon>
        <taxon>Alphaproteobacteria</taxon>
        <taxon>Rhodobacterales</taxon>
        <taxon>Paracoccaceae</taxon>
        <taxon>Cereibacter</taxon>
    </lineage>
</organism>
<dbReference type="HAMAP" id="MF_00074">
    <property type="entry name" value="16SrRNA_methyltr_G"/>
    <property type="match status" value="1"/>
</dbReference>
<dbReference type="Proteomes" id="UP000219467">
    <property type="component" value="Unassembled WGS sequence"/>
</dbReference>
<keyword evidence="8" id="KW-1185">Reference proteome</keyword>
<evidence type="ECO:0000256" key="6">
    <source>
        <dbReference type="HAMAP-Rule" id="MF_00074"/>
    </source>
</evidence>
<evidence type="ECO:0000256" key="2">
    <source>
        <dbReference type="ARBA" id="ARBA00022552"/>
    </source>
</evidence>
<reference evidence="8" key="1">
    <citation type="submission" date="2017-08" db="EMBL/GenBank/DDBJ databases">
        <authorList>
            <person name="Varghese N."/>
            <person name="Submissions S."/>
        </authorList>
    </citation>
    <scope>NUCLEOTIDE SEQUENCE [LARGE SCALE GENOMIC DNA]</scope>
    <source>
        <strain evidence="8">JA234</strain>
    </source>
</reference>
<feature type="binding site" evidence="6">
    <location>
        <position position="73"/>
    </location>
    <ligand>
        <name>S-adenosyl-L-methionine</name>
        <dbReference type="ChEBI" id="CHEBI:59789"/>
    </ligand>
</feature>
<dbReference type="Gene3D" id="3.40.50.150">
    <property type="entry name" value="Vaccinia Virus protein VP39"/>
    <property type="match status" value="1"/>
</dbReference>
<keyword evidence="2 6" id="KW-0698">rRNA processing</keyword>
<evidence type="ECO:0000313" key="7">
    <source>
        <dbReference type="EMBL" id="SNX69862.1"/>
    </source>
</evidence>
<proteinExistence type="inferred from homology"/>
<evidence type="ECO:0000256" key="5">
    <source>
        <dbReference type="ARBA" id="ARBA00022691"/>
    </source>
</evidence>
<dbReference type="EC" id="2.1.1.170" evidence="6"/>
<dbReference type="PANTHER" id="PTHR31760:SF0">
    <property type="entry name" value="S-ADENOSYL-L-METHIONINE-DEPENDENT METHYLTRANSFERASES SUPERFAMILY PROTEIN"/>
    <property type="match status" value="1"/>
</dbReference>
<dbReference type="InterPro" id="IPR029063">
    <property type="entry name" value="SAM-dependent_MTases_sf"/>
</dbReference>
<gene>
    <name evidence="6" type="primary">rsmG</name>
    <name evidence="7" type="ORF">SAMN05878503_104254</name>
</gene>
<dbReference type="AlphaFoldDB" id="A0A285CQP5"/>
<evidence type="ECO:0000256" key="4">
    <source>
        <dbReference type="ARBA" id="ARBA00022679"/>
    </source>
</evidence>
<comment type="catalytic activity">
    <reaction evidence="6">
        <text>guanosine(527) in 16S rRNA + S-adenosyl-L-methionine = N(7)-methylguanosine(527) in 16S rRNA + S-adenosyl-L-homocysteine</text>
        <dbReference type="Rhea" id="RHEA:42732"/>
        <dbReference type="Rhea" id="RHEA-COMP:10209"/>
        <dbReference type="Rhea" id="RHEA-COMP:10210"/>
        <dbReference type="ChEBI" id="CHEBI:57856"/>
        <dbReference type="ChEBI" id="CHEBI:59789"/>
        <dbReference type="ChEBI" id="CHEBI:74269"/>
        <dbReference type="ChEBI" id="CHEBI:74480"/>
        <dbReference type="EC" id="2.1.1.170"/>
    </reaction>
</comment>